<feature type="domain" description="M23ase beta-sheet core" evidence="3">
    <location>
        <begin position="286"/>
        <end position="380"/>
    </location>
</feature>
<dbReference type="PANTHER" id="PTHR21666">
    <property type="entry name" value="PEPTIDASE-RELATED"/>
    <property type="match status" value="1"/>
</dbReference>
<keyword evidence="2" id="KW-0812">Transmembrane</keyword>
<keyword evidence="1" id="KW-0732">Signal</keyword>
<dbReference type="GO" id="GO:0004222">
    <property type="term" value="F:metalloendopeptidase activity"/>
    <property type="evidence" value="ECO:0007669"/>
    <property type="project" value="TreeGrafter"/>
</dbReference>
<evidence type="ECO:0000256" key="2">
    <source>
        <dbReference type="SAM" id="Phobius"/>
    </source>
</evidence>
<accession>A0A1E5XV49</accession>
<evidence type="ECO:0000256" key="1">
    <source>
        <dbReference type="ARBA" id="ARBA00022729"/>
    </source>
</evidence>
<dbReference type="FunFam" id="2.70.70.10:FF:000006">
    <property type="entry name" value="M23 family peptidase"/>
    <property type="match status" value="1"/>
</dbReference>
<reference evidence="4 5" key="1">
    <citation type="journal article" date="2015" name="Genome Announc.">
        <title>Genome Assemblies of Three Soil-Associated Devosia species: D. insulae, D. limi, and D. soli.</title>
        <authorList>
            <person name="Hassan Y.I."/>
            <person name="Lepp D."/>
            <person name="Zhou T."/>
        </authorList>
    </citation>
    <scope>NUCLEOTIDE SEQUENCE [LARGE SCALE GENOMIC DNA]</scope>
    <source>
        <strain evidence="4 5">DS-56</strain>
    </source>
</reference>
<dbReference type="Pfam" id="PF01551">
    <property type="entry name" value="Peptidase_M23"/>
    <property type="match status" value="1"/>
</dbReference>
<keyword evidence="2" id="KW-0472">Membrane</keyword>
<dbReference type="OrthoDB" id="9805070at2"/>
<dbReference type="EMBL" id="LAJE02000072">
    <property type="protein sequence ID" value="OEO32456.1"/>
    <property type="molecule type" value="Genomic_DNA"/>
</dbReference>
<dbReference type="AlphaFoldDB" id="A0A1E5XV49"/>
<evidence type="ECO:0000313" key="4">
    <source>
        <dbReference type="EMBL" id="OEO32456.1"/>
    </source>
</evidence>
<evidence type="ECO:0000313" key="5">
    <source>
        <dbReference type="Proteomes" id="UP000095463"/>
    </source>
</evidence>
<proteinExistence type="predicted"/>
<dbReference type="Gene3D" id="2.70.70.10">
    <property type="entry name" value="Glucose Permease (Domain IIA)"/>
    <property type="match status" value="1"/>
</dbReference>
<feature type="transmembrane region" description="Helical" evidence="2">
    <location>
        <begin position="37"/>
        <end position="60"/>
    </location>
</feature>
<name>A0A1E5XV49_9HYPH</name>
<dbReference type="CDD" id="cd12797">
    <property type="entry name" value="M23_peptidase"/>
    <property type="match status" value="1"/>
</dbReference>
<keyword evidence="5" id="KW-1185">Reference proteome</keyword>
<sequence length="396" mass="41415">MAVRAKSSGVQPAAQPVSKVFGAPPQKAKRAPGIRPGLFYLAFAALFGTNVLTLVGFLMAPDIAALLNGQNNVVVSAYEDRIAQLRVEVDRLHSRQFAQAGDINLQLQELTQQQEVLLEQHQLVKQLAAKAAELGIETAAADPTTDDDVAPLAAIAPVTATGDLAEVSASMANMMDDSRMALAALSVSATESTDTILDVLGGLGIKPNMPDGLTDAVGGPYQPPVDGSDSSGIVDDANDVYLALARFKAARGAIDLAPIHKPMDSLSRISSTFGNRKDPFTGGRAFHAGLDFPAPKGTTVLSAGYGKVTFVGEKSGYGNLVEVTHLTGLVTRYGHLSAFLVKEGQVVNTGTPIAKVGSTGRSTGPHLHFEVRRKDVAVDPGKYLAAGKRLAHFLGA</sequence>
<dbReference type="PANTHER" id="PTHR21666:SF289">
    <property type="entry name" value="L-ALA--D-GLU ENDOPEPTIDASE"/>
    <property type="match status" value="1"/>
</dbReference>
<dbReference type="InterPro" id="IPR011055">
    <property type="entry name" value="Dup_hybrid_motif"/>
</dbReference>
<dbReference type="InterPro" id="IPR050570">
    <property type="entry name" value="Cell_wall_metabolism_enzyme"/>
</dbReference>
<organism evidence="4 5">
    <name type="scientific">Devosia insulae DS-56</name>
    <dbReference type="NCBI Taxonomy" id="1116389"/>
    <lineage>
        <taxon>Bacteria</taxon>
        <taxon>Pseudomonadati</taxon>
        <taxon>Pseudomonadota</taxon>
        <taxon>Alphaproteobacteria</taxon>
        <taxon>Hyphomicrobiales</taxon>
        <taxon>Devosiaceae</taxon>
        <taxon>Devosia</taxon>
    </lineage>
</organism>
<dbReference type="InterPro" id="IPR016047">
    <property type="entry name" value="M23ase_b-sheet_dom"/>
</dbReference>
<protein>
    <recommendedName>
        <fullName evidence="3">M23ase beta-sheet core domain-containing protein</fullName>
    </recommendedName>
</protein>
<keyword evidence="2" id="KW-1133">Transmembrane helix</keyword>
<comment type="caution">
    <text evidence="4">The sequence shown here is derived from an EMBL/GenBank/DDBJ whole genome shotgun (WGS) entry which is preliminary data.</text>
</comment>
<dbReference type="SUPFAM" id="SSF51261">
    <property type="entry name" value="Duplicated hybrid motif"/>
    <property type="match status" value="1"/>
</dbReference>
<dbReference type="Proteomes" id="UP000095463">
    <property type="component" value="Unassembled WGS sequence"/>
</dbReference>
<evidence type="ECO:0000259" key="3">
    <source>
        <dbReference type="Pfam" id="PF01551"/>
    </source>
</evidence>
<gene>
    <name evidence="4" type="ORF">VW23_011600</name>
</gene>